<sequence length="845" mass="92285">MRPFPHPEDSDPRTRLPLAGINVVDFGQYLAGPAVAMILGDLGAHIVRVEHPDGPMWDSPANAVLNRNKLIVPIDLKTEEGVADAHRLIAASDVVIENFRPGVMARLGIDLAAIREAQPHMITVSLPGFSTDDELRRDWRAFESVIAAASGVFTDMGLNRVLMGVNPSFSPLPLASAYATSMAAASVSIALYARQRTGRGDHIEVPLASAVMEGLSYNTLHVEDYPQRYKTQREQEIDRRRAEATPFDLSYGELQELLDPFYRSYECADGRMFYVVCPSHRYHAKRCLQALGLYQEFVERGLPEEPDVYQPRARWAAGASLGSYPLPKEWADPIAARMKSVFLTKTAAEWDRVFGEGKFPGASQQWLEEWIDDPHVREARLAVEVDDPEYAGMVQPGPVAWLGESATASANPRPRRWGTVAEALDELGRTPRPALSAPLPESNSPWLEGVRVLDLCNVIAGPHSAGFLARFGAEVIKLDPAQPLYDPWNTVVFGMTHMRGKQSTLVDLTSAEGKRVLEKLVASVDVVVWNATDRQVAKLGLDRDGLHRLNPRAIFCQLDCFSGTQPGPRTNYLGYDDLIQAATGIMLRFGGSMASPEEHAHVGTIDVMCGFAASLGIGAALLHREVTGRADRARTSLAALTGLAQIPFFHKYPGRGAFDEPSGPSARGYHALERLYTTRDGETIMLAASDRDVERLSTIDGLGDLPDVSDAGRQAYLEAAFLRADSDWWLNALRGIDVGVARCVDMVTLRNRYTREADGSSGADTGSSYAFSRFTAHPSGHTVTQLDPIGVRLSQARVVAPEPAEKYGASTAAVLRSVGFSDDDVDTMLTTGAISTSWSDEYLPS</sequence>
<dbReference type="GO" id="GO:0003824">
    <property type="term" value="F:catalytic activity"/>
    <property type="evidence" value="ECO:0007669"/>
    <property type="project" value="InterPro"/>
</dbReference>
<organism evidence="1 2">
    <name type="scientific">Mycolicibacterium canariasense</name>
    <name type="common">Mycobacterium canariasense</name>
    <dbReference type="NCBI Taxonomy" id="228230"/>
    <lineage>
        <taxon>Bacteria</taxon>
        <taxon>Bacillati</taxon>
        <taxon>Actinomycetota</taxon>
        <taxon>Actinomycetes</taxon>
        <taxon>Mycobacteriales</taxon>
        <taxon>Mycobacteriaceae</taxon>
        <taxon>Mycolicibacterium</taxon>
    </lineage>
</organism>
<dbReference type="Gene3D" id="3.30.1540.10">
    <property type="entry name" value="formyl-coa transferase, domain 3"/>
    <property type="match status" value="2"/>
</dbReference>
<dbReference type="InterPro" id="IPR003673">
    <property type="entry name" value="CoA-Trfase_fam_III"/>
</dbReference>
<dbReference type="InterPro" id="IPR023606">
    <property type="entry name" value="CoA-Trfase_III_dom_1_sf"/>
</dbReference>
<dbReference type="EMBL" id="BCSY01000028">
    <property type="protein sequence ID" value="GAS93787.1"/>
    <property type="molecule type" value="Genomic_DNA"/>
</dbReference>
<gene>
    <name evidence="1" type="ORF">RMCC_0753</name>
</gene>
<dbReference type="Pfam" id="PF02515">
    <property type="entry name" value="CoA_transf_3"/>
    <property type="match status" value="2"/>
</dbReference>
<dbReference type="RefSeq" id="WP_062655142.1">
    <property type="nucleotide sequence ID" value="NZ_BCSY01000028.1"/>
</dbReference>
<dbReference type="STRING" id="228230.RMCC_0753"/>
<evidence type="ECO:0000313" key="1">
    <source>
        <dbReference type="EMBL" id="GAS93787.1"/>
    </source>
</evidence>
<reference evidence="2" key="2">
    <citation type="submission" date="2016-02" db="EMBL/GenBank/DDBJ databases">
        <title>Draft genome sequence of five rapidly growing Mycobacterium species.</title>
        <authorList>
            <person name="Katahira K."/>
            <person name="Gotou Y."/>
            <person name="Iida K."/>
            <person name="Ogura Y."/>
            <person name="Hayashi T."/>
        </authorList>
    </citation>
    <scope>NUCLEOTIDE SEQUENCE [LARGE SCALE GENOMIC DNA]</scope>
    <source>
        <strain evidence="2">JCM15298</strain>
    </source>
</reference>
<dbReference type="InterPro" id="IPR044855">
    <property type="entry name" value="CoA-Trfase_III_dom3_sf"/>
</dbReference>
<name>A0A100W8J2_MYCCR</name>
<dbReference type="Gene3D" id="3.40.50.10540">
    <property type="entry name" value="Crotonobetainyl-coa:carnitine coa-transferase, domain 1"/>
    <property type="match status" value="2"/>
</dbReference>
<dbReference type="AlphaFoldDB" id="A0A100W8J2"/>
<proteinExistence type="predicted"/>
<dbReference type="Proteomes" id="UP000069443">
    <property type="component" value="Unassembled WGS sequence"/>
</dbReference>
<accession>A0A100W8J2</accession>
<protein>
    <submittedName>
        <fullName evidence="1">L-carnitine dehydratase/bile acid-inducible protein F</fullName>
    </submittedName>
</protein>
<dbReference type="InterPro" id="IPR050509">
    <property type="entry name" value="CoA-transferase_III"/>
</dbReference>
<keyword evidence="2" id="KW-1185">Reference proteome</keyword>
<dbReference type="PANTHER" id="PTHR48228:SF2">
    <property type="entry name" value="E-CINNAMOYL-COA:R-PHENYLLACTATE COA TRANSFERASE LARGE SUBUNIT"/>
    <property type="match status" value="1"/>
</dbReference>
<reference evidence="2" key="1">
    <citation type="journal article" date="2016" name="Genome Announc.">
        <title>Draft Genome Sequences of Five Rapidly Growing Mycobacterium Species, M. thermoresistibile, M. fortuitum subsp. acetamidolyticum, M. canariasense, M. brisbanense, and M. novocastrense.</title>
        <authorList>
            <person name="Katahira K."/>
            <person name="Ogura Y."/>
            <person name="Gotoh Y."/>
            <person name="Hayashi T."/>
        </authorList>
    </citation>
    <scope>NUCLEOTIDE SEQUENCE [LARGE SCALE GENOMIC DNA]</scope>
    <source>
        <strain evidence="2">JCM15298</strain>
    </source>
</reference>
<dbReference type="SUPFAM" id="SSF89796">
    <property type="entry name" value="CoA-transferase family III (CaiB/BaiF)"/>
    <property type="match status" value="2"/>
</dbReference>
<dbReference type="OrthoDB" id="9797653at2"/>
<comment type="caution">
    <text evidence="1">The sequence shown here is derived from an EMBL/GenBank/DDBJ whole genome shotgun (WGS) entry which is preliminary data.</text>
</comment>
<evidence type="ECO:0000313" key="2">
    <source>
        <dbReference type="Proteomes" id="UP000069443"/>
    </source>
</evidence>
<dbReference type="PANTHER" id="PTHR48228">
    <property type="entry name" value="SUCCINYL-COA--D-CITRAMALATE COA-TRANSFERASE"/>
    <property type="match status" value="1"/>
</dbReference>